<dbReference type="SUPFAM" id="SSF46785">
    <property type="entry name" value="Winged helix' DNA-binding domain"/>
    <property type="match status" value="1"/>
</dbReference>
<gene>
    <name evidence="1" type="ORF">HJG44_04920</name>
</gene>
<dbReference type="RefSeq" id="WP_171217164.1">
    <property type="nucleotide sequence ID" value="NZ_JABEPP010000001.1"/>
</dbReference>
<dbReference type="Proteomes" id="UP000564885">
    <property type="component" value="Unassembled WGS sequence"/>
</dbReference>
<protein>
    <recommendedName>
        <fullName evidence="3">Transcriptional regulator</fullName>
    </recommendedName>
</protein>
<evidence type="ECO:0000313" key="2">
    <source>
        <dbReference type="Proteomes" id="UP000564885"/>
    </source>
</evidence>
<accession>A0A849I6M5</accession>
<evidence type="ECO:0000313" key="1">
    <source>
        <dbReference type="EMBL" id="NNM71740.1"/>
    </source>
</evidence>
<name>A0A849I6M5_9HYPH</name>
<organism evidence="1 2">
    <name type="scientific">Enterovirga aerilata</name>
    <dbReference type="NCBI Taxonomy" id="2730920"/>
    <lineage>
        <taxon>Bacteria</taxon>
        <taxon>Pseudomonadati</taxon>
        <taxon>Pseudomonadota</taxon>
        <taxon>Alphaproteobacteria</taxon>
        <taxon>Hyphomicrobiales</taxon>
        <taxon>Methylobacteriaceae</taxon>
        <taxon>Enterovirga</taxon>
    </lineage>
</organism>
<dbReference type="InterPro" id="IPR036388">
    <property type="entry name" value="WH-like_DNA-bd_sf"/>
</dbReference>
<keyword evidence="2" id="KW-1185">Reference proteome</keyword>
<dbReference type="Gene3D" id="1.10.10.10">
    <property type="entry name" value="Winged helix-like DNA-binding domain superfamily/Winged helix DNA-binding domain"/>
    <property type="match status" value="1"/>
</dbReference>
<dbReference type="InterPro" id="IPR036390">
    <property type="entry name" value="WH_DNA-bd_sf"/>
</dbReference>
<sequence length="121" mass="13796">MIENELLEFVRFSIRSVWNVELLLHLRRTAGRTWEAEELVRELRASASVVKDGLEALQKAGLVAADGNGGWRYAPASATFDRLTEELEALYRERPTAVTQALFARTDKLRSFADAFRLRKD</sequence>
<reference evidence="1 2" key="1">
    <citation type="submission" date="2020-04" db="EMBL/GenBank/DDBJ databases">
        <title>Enterovirga sp. isolate from soil.</title>
        <authorList>
            <person name="Chea S."/>
            <person name="Kim D.-U."/>
        </authorList>
    </citation>
    <scope>NUCLEOTIDE SEQUENCE [LARGE SCALE GENOMIC DNA]</scope>
    <source>
        <strain evidence="1 2">DB1703</strain>
    </source>
</reference>
<comment type="caution">
    <text evidence="1">The sequence shown here is derived from an EMBL/GenBank/DDBJ whole genome shotgun (WGS) entry which is preliminary data.</text>
</comment>
<proteinExistence type="predicted"/>
<dbReference type="AlphaFoldDB" id="A0A849I6M5"/>
<dbReference type="EMBL" id="JABEPP010000001">
    <property type="protein sequence ID" value="NNM71740.1"/>
    <property type="molecule type" value="Genomic_DNA"/>
</dbReference>
<evidence type="ECO:0008006" key="3">
    <source>
        <dbReference type="Google" id="ProtNLM"/>
    </source>
</evidence>